<keyword evidence="3" id="KW-1185">Reference proteome</keyword>
<gene>
    <name evidence="2" type="ORF">KQ929_10980</name>
</gene>
<proteinExistence type="predicted"/>
<organism evidence="2 3">
    <name type="scientific">Leclercia pneumoniae</name>
    <dbReference type="NCBI Taxonomy" id="2815358"/>
    <lineage>
        <taxon>Bacteria</taxon>
        <taxon>Pseudomonadati</taxon>
        <taxon>Pseudomonadota</taxon>
        <taxon>Gammaproteobacteria</taxon>
        <taxon>Enterobacterales</taxon>
        <taxon>Enterobacteriaceae</taxon>
        <taxon>Leclercia</taxon>
    </lineage>
</organism>
<feature type="transmembrane region" description="Helical" evidence="1">
    <location>
        <begin position="103"/>
        <end position="120"/>
    </location>
</feature>
<feature type="transmembrane region" description="Helical" evidence="1">
    <location>
        <begin position="132"/>
        <end position="151"/>
    </location>
</feature>
<dbReference type="RefSeq" id="WP_207293891.1">
    <property type="nucleotide sequence ID" value="NZ_CP071383.1"/>
</dbReference>
<evidence type="ECO:0000313" key="2">
    <source>
        <dbReference type="EMBL" id="QWW81799.1"/>
    </source>
</evidence>
<sequence>MSLSTLHDAGRLPAEARNIASCMLFSLLGAELTLFFTAETSLSLIHAAVWLMAFFCSYRLTKRGMMSPLPTLRRLCYGFVATAGGLILIRFATHHYLQEYGQLVGMVCVGAGQGVASRAVQCQWQGERPGRLLRLVIVLFVILSSLLILNVSALLGITPAVALLVDLALLGALYCKIVQQAP</sequence>
<protein>
    <submittedName>
        <fullName evidence="2">Uncharacterized protein</fullName>
    </submittedName>
</protein>
<dbReference type="EMBL" id="CP076838">
    <property type="protein sequence ID" value="QWW81799.1"/>
    <property type="molecule type" value="Genomic_DNA"/>
</dbReference>
<reference evidence="2 3" key="1">
    <citation type="submission" date="2021-06" db="EMBL/GenBank/DDBJ databases">
        <title>Leclercia pneumoniae sp. nov.</title>
        <authorList>
            <person name="Hoenemann M."/>
            <person name="Viehweger A."/>
            <person name="Dietze N."/>
        </authorList>
    </citation>
    <scope>NUCLEOTIDE SEQUENCE [LARGE SCALE GENOMIC DNA]</scope>
    <source>
        <strain evidence="3">49125</strain>
    </source>
</reference>
<keyword evidence="1" id="KW-0472">Membrane</keyword>
<feature type="transmembrane region" description="Helical" evidence="1">
    <location>
        <begin position="157"/>
        <end position="175"/>
    </location>
</feature>
<keyword evidence="1" id="KW-1133">Transmembrane helix</keyword>
<feature type="transmembrane region" description="Helical" evidence="1">
    <location>
        <begin position="72"/>
        <end position="91"/>
    </location>
</feature>
<dbReference type="Proteomes" id="UP000683497">
    <property type="component" value="Chromosome"/>
</dbReference>
<evidence type="ECO:0000256" key="1">
    <source>
        <dbReference type="SAM" id="Phobius"/>
    </source>
</evidence>
<name>A0ABX8K3V2_9ENTR</name>
<evidence type="ECO:0000313" key="3">
    <source>
        <dbReference type="Proteomes" id="UP000683497"/>
    </source>
</evidence>
<accession>A0ABX8K3V2</accession>
<keyword evidence="1" id="KW-0812">Transmembrane</keyword>